<dbReference type="STRING" id="27835.A0A0N4YGS7"/>
<dbReference type="OMA" id="HSEDIME"/>
<name>A0A0N4YGS7_NIPBR</name>
<gene>
    <name evidence="3" type="ORF">NBR_LOCUS16027</name>
</gene>
<reference evidence="5" key="1">
    <citation type="submission" date="2017-02" db="UniProtKB">
        <authorList>
            <consortium name="WormBaseParasite"/>
        </authorList>
    </citation>
    <scope>IDENTIFICATION</scope>
</reference>
<reference evidence="3 4" key="2">
    <citation type="submission" date="2018-11" db="EMBL/GenBank/DDBJ databases">
        <authorList>
            <consortium name="Pathogen Informatics"/>
        </authorList>
    </citation>
    <scope>NUCLEOTIDE SEQUENCE [LARGE SCALE GENOMIC DNA]</scope>
</reference>
<dbReference type="Proteomes" id="UP000271162">
    <property type="component" value="Unassembled WGS sequence"/>
</dbReference>
<evidence type="ECO:0000313" key="5">
    <source>
        <dbReference type="WBParaSite" id="NBR_0001602601-mRNA-1"/>
    </source>
</evidence>
<evidence type="ECO:0000259" key="2">
    <source>
        <dbReference type="Pfam" id="PF04326"/>
    </source>
</evidence>
<dbReference type="WBParaSite" id="NBR_0001602601-mRNA-1">
    <property type="protein sequence ID" value="NBR_0001602601-mRNA-1"/>
    <property type="gene ID" value="NBR_0001602601"/>
</dbReference>
<proteinExistence type="predicted"/>
<evidence type="ECO:0000256" key="1">
    <source>
        <dbReference type="SAM" id="MobiDB-lite"/>
    </source>
</evidence>
<evidence type="ECO:0000313" key="4">
    <source>
        <dbReference type="Proteomes" id="UP000271162"/>
    </source>
</evidence>
<sequence length="203" mass="23074">MSDDLQTGQYTALSENLYTVFRMDYNFSTREVEQYPRDPRAKRPRSSSHPASKSICSFLNTEGGNIYIGIDSDGAIRGIRLTTHMCIICPSKIKSVIKPNRHHPQKLKKVLEVVAIAWLDLMLRKALRYHVIGQERCDCENTIETMESNLYLVVIEVYKSPDGTIYQNEEGIAYRRRKCGSNKAIILNDIASAILSENSKGRT</sequence>
<evidence type="ECO:0000313" key="3">
    <source>
        <dbReference type="EMBL" id="VDL79621.1"/>
    </source>
</evidence>
<dbReference type="InterPro" id="IPR007421">
    <property type="entry name" value="Schlafen_AlbA_2_dom"/>
</dbReference>
<protein>
    <submittedName>
        <fullName evidence="5">AlbA_2 domain-containing protein</fullName>
    </submittedName>
</protein>
<accession>A0A0N4YGS7</accession>
<feature type="compositionally biased region" description="Basic and acidic residues" evidence="1">
    <location>
        <begin position="32"/>
        <end position="41"/>
    </location>
</feature>
<feature type="region of interest" description="Disordered" evidence="1">
    <location>
        <begin position="32"/>
        <end position="53"/>
    </location>
</feature>
<organism evidence="5">
    <name type="scientific">Nippostrongylus brasiliensis</name>
    <name type="common">Rat hookworm</name>
    <dbReference type="NCBI Taxonomy" id="27835"/>
    <lineage>
        <taxon>Eukaryota</taxon>
        <taxon>Metazoa</taxon>
        <taxon>Ecdysozoa</taxon>
        <taxon>Nematoda</taxon>
        <taxon>Chromadorea</taxon>
        <taxon>Rhabditida</taxon>
        <taxon>Rhabditina</taxon>
        <taxon>Rhabditomorpha</taxon>
        <taxon>Strongyloidea</taxon>
        <taxon>Heligmosomidae</taxon>
        <taxon>Nippostrongylus</taxon>
    </lineage>
</organism>
<dbReference type="Pfam" id="PF04326">
    <property type="entry name" value="SLFN_AlbA_2"/>
    <property type="match status" value="1"/>
</dbReference>
<dbReference type="AlphaFoldDB" id="A0A0N4YGS7"/>
<dbReference type="Gene3D" id="3.30.950.30">
    <property type="entry name" value="Schlafen, AAA domain"/>
    <property type="match status" value="1"/>
</dbReference>
<dbReference type="InterPro" id="IPR038461">
    <property type="entry name" value="Schlafen_AlbA_2_dom_sf"/>
</dbReference>
<feature type="domain" description="Schlafen AlbA-2" evidence="2">
    <location>
        <begin position="46"/>
        <end position="183"/>
    </location>
</feature>
<keyword evidence="4" id="KW-1185">Reference proteome</keyword>
<dbReference type="EMBL" id="UYSL01022002">
    <property type="protein sequence ID" value="VDL79621.1"/>
    <property type="molecule type" value="Genomic_DNA"/>
</dbReference>